<sequence>MCDSKKISGHQTDMSHQEYDFKSYAAYFHSYSYLFIKLQTISMISIIHHLNALSILGYIEQSNKTRCRVTFFVSIFQHNEH</sequence>
<keyword evidence="2" id="KW-1185">Reference proteome</keyword>
<evidence type="ECO:0000313" key="1">
    <source>
        <dbReference type="EMBL" id="RMZ95742.1"/>
    </source>
</evidence>
<proteinExistence type="predicted"/>
<gene>
    <name evidence="1" type="ORF">BpHYR1_052825</name>
</gene>
<dbReference type="EMBL" id="REGN01012344">
    <property type="protein sequence ID" value="RMZ95742.1"/>
    <property type="molecule type" value="Genomic_DNA"/>
</dbReference>
<accession>A0A3M7P9L4</accession>
<reference evidence="1 2" key="1">
    <citation type="journal article" date="2018" name="Sci. Rep.">
        <title>Genomic signatures of local adaptation to the degree of environmental predictability in rotifers.</title>
        <authorList>
            <person name="Franch-Gras L."/>
            <person name="Hahn C."/>
            <person name="Garcia-Roger E.M."/>
            <person name="Carmona M.J."/>
            <person name="Serra M."/>
            <person name="Gomez A."/>
        </authorList>
    </citation>
    <scope>NUCLEOTIDE SEQUENCE [LARGE SCALE GENOMIC DNA]</scope>
    <source>
        <strain evidence="1">HYR1</strain>
    </source>
</reference>
<name>A0A3M7P9L4_BRAPC</name>
<protein>
    <submittedName>
        <fullName evidence="1">Uncharacterized protein</fullName>
    </submittedName>
</protein>
<comment type="caution">
    <text evidence="1">The sequence shown here is derived from an EMBL/GenBank/DDBJ whole genome shotgun (WGS) entry which is preliminary data.</text>
</comment>
<organism evidence="1 2">
    <name type="scientific">Brachionus plicatilis</name>
    <name type="common">Marine rotifer</name>
    <name type="synonym">Brachionus muelleri</name>
    <dbReference type="NCBI Taxonomy" id="10195"/>
    <lineage>
        <taxon>Eukaryota</taxon>
        <taxon>Metazoa</taxon>
        <taxon>Spiralia</taxon>
        <taxon>Gnathifera</taxon>
        <taxon>Rotifera</taxon>
        <taxon>Eurotatoria</taxon>
        <taxon>Monogononta</taxon>
        <taxon>Pseudotrocha</taxon>
        <taxon>Ploima</taxon>
        <taxon>Brachionidae</taxon>
        <taxon>Brachionus</taxon>
    </lineage>
</organism>
<evidence type="ECO:0000313" key="2">
    <source>
        <dbReference type="Proteomes" id="UP000276133"/>
    </source>
</evidence>
<dbReference type="AlphaFoldDB" id="A0A3M7P9L4"/>
<dbReference type="Proteomes" id="UP000276133">
    <property type="component" value="Unassembled WGS sequence"/>
</dbReference>